<dbReference type="AlphaFoldDB" id="A0A8S2E712"/>
<evidence type="ECO:0008006" key="5">
    <source>
        <dbReference type="Google" id="ProtNLM"/>
    </source>
</evidence>
<protein>
    <recommendedName>
        <fullName evidence="5">MULE transposase domain-containing protein</fullName>
    </recommendedName>
</protein>
<evidence type="ECO:0000313" key="2">
    <source>
        <dbReference type="EMBL" id="CAF1106253.1"/>
    </source>
</evidence>
<sequence>DENIAEEFPHGNSKKNTKPFFRTRPSLLNKLINEAANGETVAIYRQLTGQTKENEDNDNEDNSPPPSPNNGNDHDIPPPATTTTEISTSVSSPKTTNTKKSEQQKPTVGPEILSMPRNIEQIRNVKRRLARRLVASADEISELYRFARETPNFITRFTLIPHAIAVAFCQESVNEFNELLDIEPQTSKSRVLITFDSSFNINNFYITCVYYRHIAFHEEPCILLGCALHNRKTDEVYDYLLTYLKQNCSKIEEKCLYVIDSESNSLTQEYLSQYLKNLKLIHTWNYVFTNLRSWLLNNGRTQADYQFYNAELKSLLICNDTQAFYRLYERCKTNWTQEFKQYFEKIILPLIETDLGSWILKKYDIYDPYCGIRTMSCDAMNIVVTHLRDWRDTRFDTGAISLYWLQIYFVNQIHKSFCRNGLFNLKQTYEKYAQPIHSAEDAIAQAKIITPDKIVEHVRGKFIAAPSASSTATLIPKHNQQHTHFLKRTLDNAQILTLAAPPQTKHFKTTFGDQTTPCLITGIPTTEFKPLISGNRTMTVRRIQTAQPTTQYRISTAVTTNQQQSQPQQYHLITTPQQDGINDHSILYNTTDGSSDNSSLDLSQILNTSTITQPQTITIANSSFLRPICSSNVLRLTDQAKGHDINKTIEDQKRGKHESPHKAAPQWSEKLASSSEEIVKAEKLGAKKPTEQLQKETISHIQKKDKNESESARRKK</sequence>
<proteinExistence type="predicted"/>
<dbReference type="EMBL" id="CAJOBA010011309">
    <property type="protein sequence ID" value="CAF3869936.1"/>
    <property type="molecule type" value="Genomic_DNA"/>
</dbReference>
<feature type="compositionally biased region" description="Low complexity" evidence="1">
    <location>
        <begin position="81"/>
        <end position="93"/>
    </location>
</feature>
<feature type="compositionally biased region" description="Basic and acidic residues" evidence="1">
    <location>
        <begin position="649"/>
        <end position="661"/>
    </location>
</feature>
<dbReference type="Proteomes" id="UP000682733">
    <property type="component" value="Unassembled WGS sequence"/>
</dbReference>
<feature type="region of interest" description="Disordered" evidence="1">
    <location>
        <begin position="35"/>
        <end position="113"/>
    </location>
</feature>
<reference evidence="2" key="1">
    <citation type="submission" date="2021-02" db="EMBL/GenBank/DDBJ databases">
        <authorList>
            <person name="Nowell W R."/>
        </authorList>
    </citation>
    <scope>NUCLEOTIDE SEQUENCE</scope>
</reference>
<accession>A0A8S2E712</accession>
<feature type="non-terminal residue" evidence="2">
    <location>
        <position position="1"/>
    </location>
</feature>
<name>A0A8S2E712_9BILA</name>
<dbReference type="EMBL" id="CAJNOK010010098">
    <property type="protein sequence ID" value="CAF1106253.1"/>
    <property type="molecule type" value="Genomic_DNA"/>
</dbReference>
<feature type="compositionally biased region" description="Basic and acidic residues" evidence="1">
    <location>
        <begin position="677"/>
        <end position="716"/>
    </location>
</feature>
<evidence type="ECO:0000313" key="4">
    <source>
        <dbReference type="Proteomes" id="UP000677228"/>
    </source>
</evidence>
<evidence type="ECO:0000256" key="1">
    <source>
        <dbReference type="SAM" id="MobiDB-lite"/>
    </source>
</evidence>
<feature type="region of interest" description="Disordered" evidence="1">
    <location>
        <begin position="1"/>
        <end position="21"/>
    </location>
</feature>
<organism evidence="2 4">
    <name type="scientific">Didymodactylos carnosus</name>
    <dbReference type="NCBI Taxonomy" id="1234261"/>
    <lineage>
        <taxon>Eukaryota</taxon>
        <taxon>Metazoa</taxon>
        <taxon>Spiralia</taxon>
        <taxon>Gnathifera</taxon>
        <taxon>Rotifera</taxon>
        <taxon>Eurotatoria</taxon>
        <taxon>Bdelloidea</taxon>
        <taxon>Philodinida</taxon>
        <taxon>Philodinidae</taxon>
        <taxon>Didymodactylos</taxon>
    </lineage>
</organism>
<feature type="region of interest" description="Disordered" evidence="1">
    <location>
        <begin position="649"/>
        <end position="716"/>
    </location>
</feature>
<evidence type="ECO:0000313" key="3">
    <source>
        <dbReference type="EMBL" id="CAF3869936.1"/>
    </source>
</evidence>
<gene>
    <name evidence="2" type="ORF">OVA965_LOCUS19539</name>
    <name evidence="3" type="ORF">TMI583_LOCUS19608</name>
</gene>
<comment type="caution">
    <text evidence="2">The sequence shown here is derived from an EMBL/GenBank/DDBJ whole genome shotgun (WGS) entry which is preliminary data.</text>
</comment>
<dbReference type="Proteomes" id="UP000677228">
    <property type="component" value="Unassembled WGS sequence"/>
</dbReference>